<dbReference type="GO" id="GO:0007165">
    <property type="term" value="P:signal transduction"/>
    <property type="evidence" value="ECO:0007669"/>
    <property type="project" value="UniProtKB-KW"/>
</dbReference>
<dbReference type="OrthoDB" id="6616860at2759"/>
<evidence type="ECO:0000256" key="2">
    <source>
        <dbReference type="ARBA" id="ARBA00022606"/>
    </source>
</evidence>
<reference evidence="9" key="1">
    <citation type="submission" date="2022-01" db="EMBL/GenBank/DDBJ databases">
        <authorList>
            <person name="King R."/>
        </authorList>
    </citation>
    <scope>NUCLEOTIDE SEQUENCE</scope>
</reference>
<gene>
    <name evidence="9" type="ORF">NEZAVI_LOCUS8787</name>
</gene>
<dbReference type="InterPro" id="IPR004117">
    <property type="entry name" value="7tm6_olfct_rcpt"/>
</dbReference>
<keyword evidence="10" id="KW-1185">Reference proteome</keyword>
<keyword evidence="6" id="KW-0472">Membrane</keyword>
<dbReference type="EMBL" id="OV725080">
    <property type="protein sequence ID" value="CAH1399309.1"/>
    <property type="molecule type" value="Genomic_DNA"/>
</dbReference>
<evidence type="ECO:0000256" key="3">
    <source>
        <dbReference type="ARBA" id="ARBA00022692"/>
    </source>
</evidence>
<protein>
    <submittedName>
        <fullName evidence="9">Uncharacterized protein</fullName>
    </submittedName>
</protein>
<keyword evidence="3" id="KW-0812">Transmembrane</keyword>
<evidence type="ECO:0000313" key="9">
    <source>
        <dbReference type="EMBL" id="CAH1399309.1"/>
    </source>
</evidence>
<dbReference type="GO" id="GO:0004984">
    <property type="term" value="F:olfactory receptor activity"/>
    <property type="evidence" value="ECO:0007669"/>
    <property type="project" value="InterPro"/>
</dbReference>
<keyword evidence="2" id="KW-0716">Sensory transduction</keyword>
<comment type="subcellular location">
    <subcellularLocation>
        <location evidence="1">Membrane</location>
        <topology evidence="1">Multi-pass membrane protein</topology>
    </subcellularLocation>
</comment>
<keyword evidence="7" id="KW-0675">Receptor</keyword>
<dbReference type="Proteomes" id="UP001152798">
    <property type="component" value="Chromosome 4"/>
</dbReference>
<evidence type="ECO:0000256" key="7">
    <source>
        <dbReference type="ARBA" id="ARBA00023170"/>
    </source>
</evidence>
<dbReference type="Pfam" id="PF02949">
    <property type="entry name" value="7tm_6"/>
    <property type="match status" value="1"/>
</dbReference>
<proteinExistence type="predicted"/>
<dbReference type="GO" id="GO:0005549">
    <property type="term" value="F:odorant binding"/>
    <property type="evidence" value="ECO:0007669"/>
    <property type="project" value="InterPro"/>
</dbReference>
<evidence type="ECO:0000256" key="6">
    <source>
        <dbReference type="ARBA" id="ARBA00023136"/>
    </source>
</evidence>
<accession>A0A9P0MNM8</accession>
<evidence type="ECO:0000256" key="1">
    <source>
        <dbReference type="ARBA" id="ARBA00004141"/>
    </source>
</evidence>
<keyword evidence="8" id="KW-0807">Transducer</keyword>
<evidence type="ECO:0000256" key="8">
    <source>
        <dbReference type="ARBA" id="ARBA00023224"/>
    </source>
</evidence>
<evidence type="ECO:0000256" key="5">
    <source>
        <dbReference type="ARBA" id="ARBA00022989"/>
    </source>
</evidence>
<keyword evidence="5" id="KW-1133">Transmembrane helix</keyword>
<dbReference type="GO" id="GO:0016020">
    <property type="term" value="C:membrane"/>
    <property type="evidence" value="ECO:0007669"/>
    <property type="project" value="UniProtKB-SubCell"/>
</dbReference>
<keyword evidence="4" id="KW-0552">Olfaction</keyword>
<dbReference type="AlphaFoldDB" id="A0A9P0MNM8"/>
<evidence type="ECO:0000256" key="4">
    <source>
        <dbReference type="ARBA" id="ARBA00022725"/>
    </source>
</evidence>
<evidence type="ECO:0000313" key="10">
    <source>
        <dbReference type="Proteomes" id="UP001152798"/>
    </source>
</evidence>
<organism evidence="9 10">
    <name type="scientific">Nezara viridula</name>
    <name type="common">Southern green stink bug</name>
    <name type="synonym">Cimex viridulus</name>
    <dbReference type="NCBI Taxonomy" id="85310"/>
    <lineage>
        <taxon>Eukaryota</taxon>
        <taxon>Metazoa</taxon>
        <taxon>Ecdysozoa</taxon>
        <taxon>Arthropoda</taxon>
        <taxon>Hexapoda</taxon>
        <taxon>Insecta</taxon>
        <taxon>Pterygota</taxon>
        <taxon>Neoptera</taxon>
        <taxon>Paraneoptera</taxon>
        <taxon>Hemiptera</taxon>
        <taxon>Heteroptera</taxon>
        <taxon>Panheteroptera</taxon>
        <taxon>Pentatomomorpha</taxon>
        <taxon>Pentatomoidea</taxon>
        <taxon>Pentatomidae</taxon>
        <taxon>Pentatominae</taxon>
        <taxon>Nezara</taxon>
    </lineage>
</organism>
<name>A0A9P0MNM8_NEZVI</name>
<sequence length="70" mass="8054">MTTGTLRAAYSNNWYLGREEDKKSLDILCTMSRKPFEFGFIIPANLDTFVTVLKSAFSYYNFLKAIADEE</sequence>